<comment type="caution">
    <text evidence="1">The sequence shown here is derived from an EMBL/GenBank/DDBJ whole genome shotgun (WGS) entry which is preliminary data.</text>
</comment>
<protein>
    <submittedName>
        <fullName evidence="1">DUF2262 domain-containing protein</fullName>
    </submittedName>
</protein>
<organism evidence="1 2">
    <name type="scientific">Catonella massiliensis</name>
    <dbReference type="NCBI Taxonomy" id="2799636"/>
    <lineage>
        <taxon>Bacteria</taxon>
        <taxon>Bacillati</taxon>
        <taxon>Bacillota</taxon>
        <taxon>Clostridia</taxon>
        <taxon>Lachnospirales</taxon>
        <taxon>Lachnospiraceae</taxon>
        <taxon>Catonella</taxon>
    </lineage>
</organism>
<dbReference type="RefSeq" id="WP_208428462.1">
    <property type="nucleotide sequence ID" value="NZ_JAEPRJ010000001.1"/>
</dbReference>
<gene>
    <name evidence="1" type="ORF">JJN12_03945</name>
</gene>
<evidence type="ECO:0000313" key="1">
    <source>
        <dbReference type="EMBL" id="MBK5896937.1"/>
    </source>
</evidence>
<dbReference type="Proteomes" id="UP000604730">
    <property type="component" value="Unassembled WGS sequence"/>
</dbReference>
<accession>A0ABS1IYH5</accession>
<keyword evidence="2" id="KW-1185">Reference proteome</keyword>
<name>A0ABS1IYH5_9FIRM</name>
<reference evidence="1 2" key="1">
    <citation type="submission" date="2021-01" db="EMBL/GenBank/DDBJ databases">
        <title>Isolation and description of Catonella massiliensis sp. nov., a novel Catonella species, isolated from a stable periodontitis subject.</title>
        <authorList>
            <person name="Antezack A."/>
            <person name="Boxberger M."/>
            <person name="La Scola B."/>
            <person name="Monnet-Corti V."/>
        </authorList>
    </citation>
    <scope>NUCLEOTIDE SEQUENCE [LARGE SCALE GENOMIC DNA]</scope>
    <source>
        <strain evidence="1 2">Marseille-Q4567</strain>
    </source>
</reference>
<sequence>MGDKIIIGNKEFVLDEIGYYIGKMNVWEKETDVFLEIKANEKDVDDIVFEKINWLNKNKSKIIDTFMEENDYFIENINDMIKSGDFTADREITEKDFIESLFVNNVTIYVKGRETDFMLDLDADPDYLMGHLACMEIDSAYGVECGGMNG</sequence>
<evidence type="ECO:0000313" key="2">
    <source>
        <dbReference type="Proteomes" id="UP000604730"/>
    </source>
</evidence>
<proteinExistence type="predicted"/>
<dbReference type="EMBL" id="JAEPRJ010000001">
    <property type="protein sequence ID" value="MBK5896937.1"/>
    <property type="molecule type" value="Genomic_DNA"/>
</dbReference>